<dbReference type="PROSITE" id="PS50172">
    <property type="entry name" value="BRCT"/>
    <property type="match status" value="5"/>
</dbReference>
<protein>
    <submittedName>
        <fullName evidence="5">DNA topoisomerase 2-binding protein 1 isoform X2</fullName>
    </submittedName>
</protein>
<feature type="domain" description="BRCT" evidence="3">
    <location>
        <begin position="370"/>
        <end position="462"/>
    </location>
</feature>
<dbReference type="InterPro" id="IPR049542">
    <property type="entry name" value="TopBP1-like_BRCT0"/>
</dbReference>
<feature type="region of interest" description="Disordered" evidence="2">
    <location>
        <begin position="470"/>
        <end position="509"/>
    </location>
</feature>
<dbReference type="GeneID" id="108733763"/>
<reference evidence="5" key="1">
    <citation type="submission" date="2025-08" db="UniProtKB">
        <authorList>
            <consortium name="RefSeq"/>
        </authorList>
    </citation>
    <scope>IDENTIFICATION</scope>
    <source>
        <tissue evidence="5">Entire body</tissue>
    </source>
</reference>
<feature type="compositionally biased region" description="Basic and acidic residues" evidence="2">
    <location>
        <begin position="547"/>
        <end position="564"/>
    </location>
</feature>
<dbReference type="CDD" id="cd17731">
    <property type="entry name" value="BRCT_TopBP1_rpt2_like"/>
    <property type="match status" value="1"/>
</dbReference>
<dbReference type="PANTHER" id="PTHR13561:SF20">
    <property type="entry name" value="DNA TOPOISOMERASE 2-BINDING PROTEIN 1"/>
    <property type="match status" value="1"/>
</dbReference>
<evidence type="ECO:0000256" key="2">
    <source>
        <dbReference type="SAM" id="MobiDB-lite"/>
    </source>
</evidence>
<dbReference type="Proteomes" id="UP000192223">
    <property type="component" value="Unplaced"/>
</dbReference>
<dbReference type="SMART" id="SM00292">
    <property type="entry name" value="BRCT"/>
    <property type="match status" value="5"/>
</dbReference>
<evidence type="ECO:0000313" key="4">
    <source>
        <dbReference type="Proteomes" id="UP000192223"/>
    </source>
</evidence>
<dbReference type="InterPro" id="IPR059215">
    <property type="entry name" value="BRCT2_TopBP1-like"/>
</dbReference>
<dbReference type="Gene3D" id="3.40.50.10190">
    <property type="entry name" value="BRCT domain"/>
    <property type="match status" value="6"/>
</dbReference>
<evidence type="ECO:0000256" key="1">
    <source>
        <dbReference type="ARBA" id="ARBA00022737"/>
    </source>
</evidence>
<name>A0A7F5RIE4_AGRPL</name>
<dbReference type="Pfam" id="PF00533">
    <property type="entry name" value="BRCT"/>
    <property type="match status" value="2"/>
</dbReference>
<feature type="domain" description="BRCT" evidence="3">
    <location>
        <begin position="580"/>
        <end position="666"/>
    </location>
</feature>
<evidence type="ECO:0000259" key="3">
    <source>
        <dbReference type="PROSITE" id="PS50172"/>
    </source>
</evidence>
<keyword evidence="4" id="KW-1185">Reference proteome</keyword>
<sequence length="1014" mass="113883">MANAIRIIFVLPKECLDDSQCSEEMQQAFMVCKQNSMNIQWVKEDNILSESWRKTDVLVFESFESPKFNEVKSKKSVIVGPRCLLICITEGKSIPNVSWPVYNVAMYNCYVACSHLSKAQKREIEGLVQKMGGHYTGNLMEATTHLVTDTVKSEKYSKAAECGLKIMLSSWVTEVWKSSSKSNINANDSEFDKYRCPPFYNLVICCTGFSQLTERRRIEELVKKHGGTFKGQLQLSTTDILICEKGSTSSAKYKAAKKSKTLKCVSLEWLTCSIEKGYALPDHLYPVEIGTSTPTKEDNNPQPDFSMISNITTTSVLGGNTLAETLLNVASPNLATNNKNGITKETKKRKSTSNEWDDLVEQIDLKKVKMAGTFLDGCSIYLAGFSSEQKDKLCKVLNFGGAMRYDDVSERVTHAIVGDPSCHDLKLIQSSGLMNHFPLLNLHWLIDSIAQKHPVSEEQYIVNVNTVNDSEPKSPLSKKGLFALRSDTPNIKERNEIEQRQKDDQQPDIDDDSELLQQYLQPESSRQDTLAQLLRNASGTFNSESNLSKKKEEKEKSSRNEKSVHYTGTNSKHFQENSQNPLLPFDKMKFVMIDLDEEVSEDIQAKVEECGGTTVPESYKGIPNYIVMPIFLPFLKIKPSCEVVSILYILECFETKELIELEYYHRPMFIDSNVKPLSGKVVTISSYSGYERLFLRHLIEELGGESQDQFSRVTNISKNVMASTHLVSSEASGKKYEAALKWKLPVVNKDWLIKSAEKGELEPEQPYLMGDSKVDKLNNSTTVLPSTSKYSTPSKSNVKEINENTNPYISAQTPMGTPKNNTTKKPSVCDNNEVNTPVTARVFSQVTPVSKIMEEVRMTNLLGTPECPSTPKPWNHVSTPDTPLGAFIRPNPSPALRKELAQWINTLPDWKPPPPRRPSTPLSELKKQLWNKILPSNREISTQLNFRSDSGDESGKENETVATPNKMVPSSDTEETIESVMVKNQLQQIQVMLTSSGSKHSSRRRESTIPETGT</sequence>
<dbReference type="RefSeq" id="XP_025835635.1">
    <property type="nucleotide sequence ID" value="XM_025979850.1"/>
</dbReference>
<dbReference type="PANTHER" id="PTHR13561">
    <property type="entry name" value="DNA REPLICATION REGULATOR DPB11-RELATED"/>
    <property type="match status" value="1"/>
</dbReference>
<feature type="compositionally biased region" description="Polar residues" evidence="2">
    <location>
        <begin position="566"/>
        <end position="578"/>
    </location>
</feature>
<feature type="region of interest" description="Disordered" evidence="2">
    <location>
        <begin position="807"/>
        <end position="832"/>
    </location>
</feature>
<proteinExistence type="predicted"/>
<accession>A0A7F5RIE4</accession>
<evidence type="ECO:0000313" key="5">
    <source>
        <dbReference type="RefSeq" id="XP_025835635.1"/>
    </source>
</evidence>
<dbReference type="AlphaFoldDB" id="A0A7F5RIE4"/>
<dbReference type="GO" id="GO:0007095">
    <property type="term" value="P:mitotic G2 DNA damage checkpoint signaling"/>
    <property type="evidence" value="ECO:0007669"/>
    <property type="project" value="TreeGrafter"/>
</dbReference>
<dbReference type="CDD" id="cd17718">
    <property type="entry name" value="BRCT_TopBP1_rpt3"/>
    <property type="match status" value="1"/>
</dbReference>
<feature type="region of interest" description="Disordered" evidence="2">
    <location>
        <begin position="941"/>
        <end position="975"/>
    </location>
</feature>
<organism evidence="4 5">
    <name type="scientific">Agrilus planipennis</name>
    <name type="common">Emerald ash borer</name>
    <name type="synonym">Agrilus marcopoli</name>
    <dbReference type="NCBI Taxonomy" id="224129"/>
    <lineage>
        <taxon>Eukaryota</taxon>
        <taxon>Metazoa</taxon>
        <taxon>Ecdysozoa</taxon>
        <taxon>Arthropoda</taxon>
        <taxon>Hexapoda</taxon>
        <taxon>Insecta</taxon>
        <taxon>Pterygota</taxon>
        <taxon>Neoptera</taxon>
        <taxon>Endopterygota</taxon>
        <taxon>Coleoptera</taxon>
        <taxon>Polyphaga</taxon>
        <taxon>Elateriformia</taxon>
        <taxon>Buprestoidea</taxon>
        <taxon>Buprestidae</taxon>
        <taxon>Agrilinae</taxon>
        <taxon>Agrilus</taxon>
    </lineage>
</organism>
<dbReference type="Pfam" id="PF12738">
    <property type="entry name" value="PTCB-BRCT"/>
    <property type="match status" value="2"/>
</dbReference>
<feature type="domain" description="BRCT" evidence="3">
    <location>
        <begin position="672"/>
        <end position="769"/>
    </location>
</feature>
<feature type="domain" description="BRCT" evidence="3">
    <location>
        <begin position="194"/>
        <end position="287"/>
    </location>
</feature>
<feature type="compositionally biased region" description="Basic and acidic residues" evidence="2">
    <location>
        <begin position="490"/>
        <end position="505"/>
    </location>
</feature>
<feature type="domain" description="BRCT" evidence="3">
    <location>
        <begin position="116"/>
        <end position="174"/>
    </location>
</feature>
<dbReference type="GO" id="GO:0006270">
    <property type="term" value="P:DNA replication initiation"/>
    <property type="evidence" value="ECO:0007669"/>
    <property type="project" value="TreeGrafter"/>
</dbReference>
<feature type="compositionally biased region" description="Polar residues" evidence="2">
    <location>
        <begin position="960"/>
        <end position="971"/>
    </location>
</feature>
<dbReference type="Pfam" id="PF21298">
    <property type="entry name" value="TopBP1_BRCT0"/>
    <property type="match status" value="1"/>
</dbReference>
<feature type="compositionally biased region" description="Basic and acidic residues" evidence="2">
    <location>
        <begin position="949"/>
        <end position="959"/>
    </location>
</feature>
<gene>
    <name evidence="5" type="primary">LOC108733763</name>
</gene>
<feature type="region of interest" description="Disordered" evidence="2">
    <location>
        <begin position="537"/>
        <end position="578"/>
    </location>
</feature>
<dbReference type="InterPro" id="IPR001357">
    <property type="entry name" value="BRCT_dom"/>
</dbReference>
<dbReference type="GO" id="GO:0033314">
    <property type="term" value="P:mitotic DNA replication checkpoint signaling"/>
    <property type="evidence" value="ECO:0007669"/>
    <property type="project" value="TreeGrafter"/>
</dbReference>
<dbReference type="InterPro" id="IPR036420">
    <property type="entry name" value="BRCT_dom_sf"/>
</dbReference>
<dbReference type="FunFam" id="3.40.50.10190:FF:000020">
    <property type="entry name" value="DNA topoisomerase II binding protein 1"/>
    <property type="match status" value="1"/>
</dbReference>
<feature type="region of interest" description="Disordered" evidence="2">
    <location>
        <begin position="992"/>
        <end position="1014"/>
    </location>
</feature>
<keyword evidence="1" id="KW-0677">Repeat</keyword>
<dbReference type="OrthoDB" id="251770at2759"/>
<dbReference type="SUPFAM" id="SSF52113">
    <property type="entry name" value="BRCT domain"/>
    <property type="match status" value="5"/>
</dbReference>